<dbReference type="PANTHER" id="PTHR47691:SF3">
    <property type="entry name" value="HTH-TYPE TRANSCRIPTIONAL REGULATOR RV0890C-RELATED"/>
    <property type="match status" value="1"/>
</dbReference>
<dbReference type="SMART" id="SM00421">
    <property type="entry name" value="HTH_LUXR"/>
    <property type="match status" value="1"/>
</dbReference>
<dbReference type="InterPro" id="IPR016032">
    <property type="entry name" value="Sig_transdc_resp-reg_C-effctor"/>
</dbReference>
<protein>
    <recommendedName>
        <fullName evidence="1">HTH luxR-type domain-containing protein</fullName>
    </recommendedName>
</protein>
<dbReference type="Pfam" id="PF00196">
    <property type="entry name" value="GerE"/>
    <property type="match status" value="1"/>
</dbReference>
<dbReference type="RefSeq" id="WP_210973800.1">
    <property type="nucleotide sequence ID" value="NZ_JAGPXE010000028.1"/>
</dbReference>
<sequence length="759" mass="83088">MAEIDSFVGRQAETERVIELLTAGARLVTLTGPAGHGKSRLAKHVAAGQELFAQWMVVDLAPVDDLDLVAGHIAQVIGGGQQVTTGVSGWPQLAHLLSELRFLLVLDNCEHLVTGSDDQDGLDELVGLLLRSAPQLACLATSRIALQVRGEHPLPLEPLRAPDPGEQPQAALSSEALQLFIDRSRAADATIDLTEPDNRHAAARLVHRLGGIPMLVEHVAARVGTRSSVSELEARFTADSYRKLLSQVMAWTWEACSPDQQRLLARLTVFRGGWSLPAAEAVAGTELDDIDELLDELRRSGLVTRVPGVAPTRYRMLQAVREWVQHRLDDTELAAARHRHQRWCAQIIDDAALHGHGPAGSVMLRTLRGELDNVRAALTRCTTPRDAEWGLPVAVTLANARIPFVQGELSEWGRFHLARLRQLYPHQDQVWVQALASEAWVAVCQGDPATETLLAEAQHAASAYGQPDHWLMLYARAVSATFGNGPQQQAGILWDRTLESLRATGSLPATHVFLGLAGMWRAVRAGGFAGPTEGARIIDAFRAECHDHTSDHLLSWGDWAQALLCTRRGDRDGAITALREAITAQQHHHDLWGLPWSLVVAVLVTAESHQWRDTARLLGAVDLVMQRTEIAFRRLRGLGDAVASAEHRARTALSVKDYEREYTRGHALPFEDACTLPLALPLFRDPSTGELEPTPVLTERQQQVATLMLQGATNRAIAEHLGISQATVDSHVHQVLQRTGAATRRDTHTIATYLGITTE</sequence>
<evidence type="ECO:0000313" key="2">
    <source>
        <dbReference type="EMBL" id="MBQ0928813.1"/>
    </source>
</evidence>
<dbReference type="PRINTS" id="PR00038">
    <property type="entry name" value="HTHLUXR"/>
</dbReference>
<dbReference type="Pfam" id="PF25872">
    <property type="entry name" value="HTH_77"/>
    <property type="match status" value="1"/>
</dbReference>
<dbReference type="Gene3D" id="1.10.10.10">
    <property type="entry name" value="Winged helix-like DNA-binding domain superfamily/Winged helix DNA-binding domain"/>
    <property type="match status" value="1"/>
</dbReference>
<accession>A0ABS5DRB3</accession>
<dbReference type="CDD" id="cd06170">
    <property type="entry name" value="LuxR_C_like"/>
    <property type="match status" value="1"/>
</dbReference>
<dbReference type="Gene3D" id="3.40.50.300">
    <property type="entry name" value="P-loop containing nucleotide triphosphate hydrolases"/>
    <property type="match status" value="1"/>
</dbReference>
<dbReference type="SUPFAM" id="SSF52540">
    <property type="entry name" value="P-loop containing nucleoside triphosphate hydrolases"/>
    <property type="match status" value="1"/>
</dbReference>
<name>A0ABS5DRB3_9PSEU</name>
<dbReference type="EMBL" id="JAGPXE010000028">
    <property type="protein sequence ID" value="MBQ0928813.1"/>
    <property type="molecule type" value="Genomic_DNA"/>
</dbReference>
<comment type="caution">
    <text evidence="2">The sequence shown here is derived from an EMBL/GenBank/DDBJ whole genome shotgun (WGS) entry which is preliminary data.</text>
</comment>
<dbReference type="InterPro" id="IPR058852">
    <property type="entry name" value="HTH_77"/>
</dbReference>
<dbReference type="InterPro" id="IPR027417">
    <property type="entry name" value="P-loop_NTPase"/>
</dbReference>
<reference evidence="2 3" key="1">
    <citation type="submission" date="2021-04" db="EMBL/GenBank/DDBJ databases">
        <title>Whole-genome sequencing of Saccharopolyspora endophytica KCTC 19397.</title>
        <authorList>
            <person name="Ay H."/>
            <person name="Saygin H."/>
            <person name="Sahin N."/>
        </authorList>
    </citation>
    <scope>NUCLEOTIDE SEQUENCE [LARGE SCALE GENOMIC DNA]</scope>
    <source>
        <strain evidence="2 3">KCTC 19397</strain>
    </source>
</reference>
<dbReference type="InterPro" id="IPR000792">
    <property type="entry name" value="Tscrpt_reg_LuxR_C"/>
</dbReference>
<dbReference type="Proteomes" id="UP000674084">
    <property type="component" value="Unassembled WGS sequence"/>
</dbReference>
<dbReference type="PANTHER" id="PTHR47691">
    <property type="entry name" value="REGULATOR-RELATED"/>
    <property type="match status" value="1"/>
</dbReference>
<organism evidence="2 3">
    <name type="scientific">Saccharopolyspora endophytica</name>
    <dbReference type="NCBI Taxonomy" id="543886"/>
    <lineage>
        <taxon>Bacteria</taxon>
        <taxon>Bacillati</taxon>
        <taxon>Actinomycetota</taxon>
        <taxon>Actinomycetes</taxon>
        <taxon>Pseudonocardiales</taxon>
        <taxon>Pseudonocardiaceae</taxon>
        <taxon>Saccharopolyspora</taxon>
    </lineage>
</organism>
<dbReference type="InterPro" id="IPR036388">
    <property type="entry name" value="WH-like_DNA-bd_sf"/>
</dbReference>
<feature type="domain" description="HTH luxR-type" evidence="1">
    <location>
        <begin position="690"/>
        <end position="755"/>
    </location>
</feature>
<evidence type="ECO:0000313" key="3">
    <source>
        <dbReference type="Proteomes" id="UP000674084"/>
    </source>
</evidence>
<dbReference type="SUPFAM" id="SSF46894">
    <property type="entry name" value="C-terminal effector domain of the bipartite response regulators"/>
    <property type="match status" value="1"/>
</dbReference>
<dbReference type="PROSITE" id="PS50043">
    <property type="entry name" value="HTH_LUXR_2"/>
    <property type="match status" value="1"/>
</dbReference>
<keyword evidence="3" id="KW-1185">Reference proteome</keyword>
<gene>
    <name evidence="2" type="ORF">KBO27_33150</name>
</gene>
<evidence type="ECO:0000259" key="1">
    <source>
        <dbReference type="PROSITE" id="PS50043"/>
    </source>
</evidence>
<proteinExistence type="predicted"/>